<comment type="caution">
    <text evidence="4">The sequence shown here is derived from an EMBL/GenBank/DDBJ whole genome shotgun (WGS) entry which is preliminary data.</text>
</comment>
<dbReference type="EMBL" id="JAERRJ010000069">
    <property type="protein sequence ID" value="MBL1080366.1"/>
    <property type="molecule type" value="Genomic_DNA"/>
</dbReference>
<dbReference type="InterPro" id="IPR036736">
    <property type="entry name" value="ACP-like_sf"/>
</dbReference>
<evidence type="ECO:0000313" key="4">
    <source>
        <dbReference type="EMBL" id="MBL1080366.1"/>
    </source>
</evidence>
<evidence type="ECO:0000313" key="5">
    <source>
        <dbReference type="Proteomes" id="UP000602198"/>
    </source>
</evidence>
<dbReference type="PANTHER" id="PTHR45527:SF1">
    <property type="entry name" value="FATTY ACID SYNTHASE"/>
    <property type="match status" value="1"/>
</dbReference>
<dbReference type="PROSITE" id="PS00012">
    <property type="entry name" value="PHOSPHOPANTETHEINE"/>
    <property type="match status" value="1"/>
</dbReference>
<dbReference type="Pfam" id="PF13193">
    <property type="entry name" value="AMP-binding_C"/>
    <property type="match status" value="1"/>
</dbReference>
<dbReference type="Gene3D" id="3.30.300.30">
    <property type="match status" value="1"/>
</dbReference>
<proteinExistence type="predicted"/>
<organism evidence="4 5">
    <name type="scientific">Nocardia acididurans</name>
    <dbReference type="NCBI Taxonomy" id="2802282"/>
    <lineage>
        <taxon>Bacteria</taxon>
        <taxon>Bacillati</taxon>
        <taxon>Actinomycetota</taxon>
        <taxon>Actinomycetes</taxon>
        <taxon>Mycobacteriales</taxon>
        <taxon>Nocardiaceae</taxon>
        <taxon>Nocardia</taxon>
    </lineage>
</organism>
<dbReference type="Pfam" id="PF00550">
    <property type="entry name" value="PP-binding"/>
    <property type="match status" value="1"/>
</dbReference>
<accession>A0ABS1MIF9</accession>
<evidence type="ECO:0000259" key="3">
    <source>
        <dbReference type="PROSITE" id="PS50075"/>
    </source>
</evidence>
<dbReference type="SUPFAM" id="SSF47336">
    <property type="entry name" value="ACP-like"/>
    <property type="match status" value="1"/>
</dbReference>
<dbReference type="InterPro" id="IPR009081">
    <property type="entry name" value="PP-bd_ACP"/>
</dbReference>
<keyword evidence="2" id="KW-0597">Phosphoprotein</keyword>
<keyword evidence="5" id="KW-1185">Reference proteome</keyword>
<dbReference type="InterPro" id="IPR006162">
    <property type="entry name" value="Ppantetheine_attach_site"/>
</dbReference>
<sequence length="121" mass="13253">TGDTRLIGYIVPDTTDTDNGIDPTLVRRYARERLPEYMVPAAIMLLDQLPLTINGKLDKKALPTPEYTSGTPYRAPSTPAEQALAEIFQRVLSIERVGADDSFFDLGGNSLSAMRVIAGIR</sequence>
<dbReference type="Gene3D" id="3.40.50.1820">
    <property type="entry name" value="alpha/beta hydrolase"/>
    <property type="match status" value="1"/>
</dbReference>
<dbReference type="PROSITE" id="PS50075">
    <property type="entry name" value="CARRIER"/>
    <property type="match status" value="1"/>
</dbReference>
<dbReference type="PANTHER" id="PTHR45527">
    <property type="entry name" value="NONRIBOSOMAL PEPTIDE SYNTHETASE"/>
    <property type="match status" value="1"/>
</dbReference>
<feature type="non-terminal residue" evidence="4">
    <location>
        <position position="121"/>
    </location>
</feature>
<evidence type="ECO:0000256" key="2">
    <source>
        <dbReference type="ARBA" id="ARBA00022553"/>
    </source>
</evidence>
<dbReference type="SUPFAM" id="SSF56801">
    <property type="entry name" value="Acetyl-CoA synthetase-like"/>
    <property type="match status" value="1"/>
</dbReference>
<evidence type="ECO:0000256" key="1">
    <source>
        <dbReference type="ARBA" id="ARBA00022450"/>
    </source>
</evidence>
<dbReference type="InterPro" id="IPR029058">
    <property type="entry name" value="AB_hydrolase_fold"/>
</dbReference>
<feature type="domain" description="Carrier" evidence="3">
    <location>
        <begin position="75"/>
        <end position="121"/>
    </location>
</feature>
<dbReference type="RefSeq" id="WP_201958898.1">
    <property type="nucleotide sequence ID" value="NZ_JAERRJ010000069.1"/>
</dbReference>
<reference evidence="4 5" key="1">
    <citation type="submission" date="2021-01" db="EMBL/GenBank/DDBJ databases">
        <title>WGS of actinomycetes isolated from Thailand.</title>
        <authorList>
            <person name="Thawai C."/>
        </authorList>
    </citation>
    <scope>NUCLEOTIDE SEQUENCE [LARGE SCALE GENOMIC DNA]</scope>
    <source>
        <strain evidence="4 5">LPG 2</strain>
    </source>
</reference>
<protein>
    <recommendedName>
        <fullName evidence="3">Carrier domain-containing protein</fullName>
    </recommendedName>
</protein>
<name>A0ABS1MIF9_9NOCA</name>
<gene>
    <name evidence="4" type="ORF">JK358_38835</name>
</gene>
<dbReference type="Proteomes" id="UP000602198">
    <property type="component" value="Unassembled WGS sequence"/>
</dbReference>
<dbReference type="InterPro" id="IPR045851">
    <property type="entry name" value="AMP-bd_C_sf"/>
</dbReference>
<keyword evidence="1" id="KW-0596">Phosphopantetheine</keyword>
<feature type="non-terminal residue" evidence="4">
    <location>
        <position position="1"/>
    </location>
</feature>
<dbReference type="InterPro" id="IPR025110">
    <property type="entry name" value="AMP-bd_C"/>
</dbReference>